<reference evidence="1" key="2">
    <citation type="submission" date="2021-04" db="EMBL/GenBank/DDBJ databases">
        <authorList>
            <person name="Gilroy R."/>
        </authorList>
    </citation>
    <scope>NUCLEOTIDE SEQUENCE</scope>
    <source>
        <strain evidence="1">ChiHecec2B26-446</strain>
    </source>
</reference>
<dbReference type="EMBL" id="DXHV01000025">
    <property type="protein sequence ID" value="HIV99954.1"/>
    <property type="molecule type" value="Genomic_DNA"/>
</dbReference>
<dbReference type="NCBIfam" id="NF045669">
    <property type="entry name" value="DVU1555_fam_CGA"/>
    <property type="match status" value="1"/>
</dbReference>
<evidence type="ECO:0000313" key="1">
    <source>
        <dbReference type="EMBL" id="HIV99954.1"/>
    </source>
</evidence>
<proteinExistence type="predicted"/>
<name>A0A9D1PW56_9BACT</name>
<dbReference type="InterPro" id="IPR010181">
    <property type="entry name" value="CGCAxxGCC_motif"/>
</dbReference>
<accession>A0A9D1PW56</accession>
<gene>
    <name evidence="1" type="ORF">H9894_02025</name>
</gene>
<protein>
    <submittedName>
        <fullName evidence="1">C-GCAxxG-C-C family protein</fullName>
    </submittedName>
</protein>
<evidence type="ECO:0000313" key="2">
    <source>
        <dbReference type="Proteomes" id="UP000886752"/>
    </source>
</evidence>
<dbReference type="Pfam" id="PF09719">
    <property type="entry name" value="C_GCAxxG_C_C"/>
    <property type="match status" value="1"/>
</dbReference>
<sequence>MNPVLLDLMPAVREGYCCSQLLLQLLLNARGEENPGLMRAMQGLCHGIGQSEGPCGLLTGGACVLSFLAGKGRDGEEAESMLTPLLNEYATWFYERTQEYGGWTCPQVAAGLGSREADGTFNQVACGELLADCWDKIGELVENYGLDPMAHSGEDTL</sequence>
<dbReference type="Proteomes" id="UP000886752">
    <property type="component" value="Unassembled WGS sequence"/>
</dbReference>
<dbReference type="AlphaFoldDB" id="A0A9D1PW56"/>
<comment type="caution">
    <text evidence="1">The sequence shown here is derived from an EMBL/GenBank/DDBJ whole genome shotgun (WGS) entry which is preliminary data.</text>
</comment>
<organism evidence="1 2">
    <name type="scientific">Candidatus Desulfovibrio intestinipullorum</name>
    <dbReference type="NCBI Taxonomy" id="2838536"/>
    <lineage>
        <taxon>Bacteria</taxon>
        <taxon>Pseudomonadati</taxon>
        <taxon>Thermodesulfobacteriota</taxon>
        <taxon>Desulfovibrionia</taxon>
        <taxon>Desulfovibrionales</taxon>
        <taxon>Desulfovibrionaceae</taxon>
        <taxon>Desulfovibrio</taxon>
    </lineage>
</organism>
<reference evidence="1" key="1">
    <citation type="journal article" date="2021" name="PeerJ">
        <title>Extensive microbial diversity within the chicken gut microbiome revealed by metagenomics and culture.</title>
        <authorList>
            <person name="Gilroy R."/>
            <person name="Ravi A."/>
            <person name="Getino M."/>
            <person name="Pursley I."/>
            <person name="Horton D.L."/>
            <person name="Alikhan N.F."/>
            <person name="Baker D."/>
            <person name="Gharbi K."/>
            <person name="Hall N."/>
            <person name="Watson M."/>
            <person name="Adriaenssens E.M."/>
            <person name="Foster-Nyarko E."/>
            <person name="Jarju S."/>
            <person name="Secka A."/>
            <person name="Antonio M."/>
            <person name="Oren A."/>
            <person name="Chaudhuri R.R."/>
            <person name="La Ragione R."/>
            <person name="Hildebrand F."/>
            <person name="Pallen M.J."/>
        </authorList>
    </citation>
    <scope>NUCLEOTIDE SEQUENCE</scope>
    <source>
        <strain evidence="1">ChiHecec2B26-446</strain>
    </source>
</reference>